<protein>
    <recommendedName>
        <fullName evidence="1">Opine dehydrogenase domain-containing protein</fullName>
    </recommendedName>
</protein>
<dbReference type="AlphaFoldDB" id="A0A0G4I670"/>
<reference evidence="2" key="1">
    <citation type="submission" date="2014-11" db="EMBL/GenBank/DDBJ databases">
        <authorList>
            <person name="Otto D Thomas"/>
            <person name="Naeem Raeece"/>
        </authorList>
    </citation>
    <scope>NUCLEOTIDE SEQUENCE</scope>
</reference>
<dbReference type="InterPro" id="IPR036291">
    <property type="entry name" value="NAD(P)-bd_dom_sf"/>
</dbReference>
<dbReference type="PANTHER" id="PTHR38015">
    <property type="entry name" value="BLR6086 PROTEIN"/>
    <property type="match status" value="1"/>
</dbReference>
<evidence type="ECO:0000313" key="2">
    <source>
        <dbReference type="EMBL" id="CEM52526.1"/>
    </source>
</evidence>
<dbReference type="InterPro" id="IPR003421">
    <property type="entry name" value="Opine_DH"/>
</dbReference>
<sequence>MSRTAVICGSGNAAHLLVALLGSQGWTVISFVRDPNKLGTALRGNGDGQIRALHKGREIARGRPHLVTSNPEDVREADLVLLSLPGFAHRPILEQLAPFLKDGVLVGGLPANGNFDLLCGELFRTGYGDGEDANVHPSMKETGAIGHGRVTVFGLCNLPWVCRTVELGSRVELMGFKGAVDCAAVPASETDRVCALLSSLFAPVMISPVRSFLSITLAPNNQVLHPACVYGVFGGWAETDFEKGVETAPLLYSSRNTVGLQAELLEHLASEVKTVTRNLELRVPGLDLTGQRGMFETMKRYYAHACPDSSSLSRLLATNPSYTPLKVPMVDKEKKKGGMKEGHGRRLVPDFESRYFTEDVPLGLCVVKGFALFVDVHTPLLDRIVRWAQERMPGSPNFIDVSGKPGPDFLTHTASPQSFGLSSLEAWAARVHLQGGLCLGEISLTDCLEGLAGNVPTPA</sequence>
<dbReference type="Gene3D" id="1.10.1040.10">
    <property type="entry name" value="N-(1-d-carboxylethyl)-l-norvaline Dehydrogenase, domain 2"/>
    <property type="match status" value="1"/>
</dbReference>
<dbReference type="Gene3D" id="3.40.50.720">
    <property type="entry name" value="NAD(P)-binding Rossmann-like Domain"/>
    <property type="match status" value="1"/>
</dbReference>
<dbReference type="PhylomeDB" id="A0A0G4I670"/>
<organism evidence="2">
    <name type="scientific">Chromera velia CCMP2878</name>
    <dbReference type="NCBI Taxonomy" id="1169474"/>
    <lineage>
        <taxon>Eukaryota</taxon>
        <taxon>Sar</taxon>
        <taxon>Alveolata</taxon>
        <taxon>Colpodellida</taxon>
        <taxon>Chromeraceae</taxon>
        <taxon>Chromera</taxon>
    </lineage>
</organism>
<dbReference type="InterPro" id="IPR008927">
    <property type="entry name" value="6-PGluconate_DH-like_C_sf"/>
</dbReference>
<dbReference type="Pfam" id="PF02317">
    <property type="entry name" value="Octopine_DH"/>
    <property type="match status" value="1"/>
</dbReference>
<dbReference type="VEuPathDB" id="CryptoDB:Cvel_1878"/>
<dbReference type="PANTHER" id="PTHR38015:SF1">
    <property type="entry name" value="OPINE DEHYDROGENASE DOMAIN-CONTAINING PROTEIN"/>
    <property type="match status" value="1"/>
</dbReference>
<dbReference type="SUPFAM" id="SSF51735">
    <property type="entry name" value="NAD(P)-binding Rossmann-fold domains"/>
    <property type="match status" value="1"/>
</dbReference>
<feature type="domain" description="Opine dehydrogenase" evidence="1">
    <location>
        <begin position="209"/>
        <end position="390"/>
    </location>
</feature>
<proteinExistence type="predicted"/>
<dbReference type="InterPro" id="IPR013328">
    <property type="entry name" value="6PGD_dom2"/>
</dbReference>
<evidence type="ECO:0000259" key="1">
    <source>
        <dbReference type="Pfam" id="PF02317"/>
    </source>
</evidence>
<dbReference type="EMBL" id="CDMZ01005280">
    <property type="protein sequence ID" value="CEM52526.1"/>
    <property type="molecule type" value="Genomic_DNA"/>
</dbReference>
<dbReference type="GO" id="GO:0016491">
    <property type="term" value="F:oxidoreductase activity"/>
    <property type="evidence" value="ECO:0007669"/>
    <property type="project" value="InterPro"/>
</dbReference>
<accession>A0A0G4I670</accession>
<dbReference type="SUPFAM" id="SSF48179">
    <property type="entry name" value="6-phosphogluconate dehydrogenase C-terminal domain-like"/>
    <property type="match status" value="1"/>
</dbReference>
<dbReference type="InterPro" id="IPR051729">
    <property type="entry name" value="Opine/Lysopine_DH"/>
</dbReference>
<name>A0A0G4I670_9ALVE</name>
<gene>
    <name evidence="2" type="ORF">Cvel_1878</name>
</gene>